<keyword evidence="5" id="KW-0694">RNA-binding</keyword>
<comment type="similarity">
    <text evidence="2">Belongs to the Ro 60 kDa family.</text>
</comment>
<protein>
    <recommendedName>
        <fullName evidence="8">TROVE domain-containing protein</fullName>
    </recommendedName>
</protein>
<feature type="region of interest" description="Disordered" evidence="7">
    <location>
        <begin position="455"/>
        <end position="502"/>
    </location>
</feature>
<feature type="compositionally biased region" description="Low complexity" evidence="7">
    <location>
        <begin position="489"/>
        <end position="502"/>
    </location>
</feature>
<dbReference type="GO" id="GO:1990904">
    <property type="term" value="C:ribonucleoprotein complex"/>
    <property type="evidence" value="ECO:0007669"/>
    <property type="project" value="UniProtKB-KW"/>
</dbReference>
<evidence type="ECO:0000313" key="9">
    <source>
        <dbReference type="EMBL" id="GLC54169.1"/>
    </source>
</evidence>
<proteinExistence type="inferred from homology"/>
<dbReference type="Gene3D" id="3.40.50.410">
    <property type="entry name" value="von Willebrand factor, type A domain"/>
    <property type="match status" value="2"/>
</dbReference>
<sequence>MDLGNEVAPAPIPQSQPLDDNQVLNNAGGFVYKIGDFARLRRFIILGSNSNNYYVSSQNVTLENCECVLRLLAEGHGLRVVEEVTKISREGRAPRQSTGILVLAVCARFGDAASRRTALAALPAVCRTASTLFEFVQRCKELGPAARATRVGDAAADPAAVKTWLAAQQAAAAAAAATTTTNAGDYVDAGGRGGGRVGGRGRGRGRGGAVAAALPAAAADGKASWGRSMRRAIALWYLDKSPAAVAYQATKYSQRQGWSHADLLRLAHPDPEEHATKRRKVQLAAAAAAAAEGSATGATAAGDAAAAAAEGATAGGAAAGDAAAAQAEDSDWVMVLEKLDEGEGGGGGDGEAGGDGGGAASELGALAAAMAAATVKEADGDDKEAAATAAEAQRVADMKAIFDFLTHGTVPGEERPVRRARRQAAAAAAAGEQQQQQASAALEGVEAAATAAAADGAAVDAAATEPPATARRRRHPRPHPQPASPPPAAAAATDAAATPADTAPTAAAVGSAAAAPLSPVMQYLVDSIAYRKPTHIGAAAAPGHRRRSESDWLLRRQRPPPDPGRRAAHAAARAAAIENRGLAGAGRHWASGTEHVGDTTLSAGSGAVGHVPISGYAADGAYNATWGRMDHVGLTDRPDLLARVTTRLTDARALAAARIHPMTLLDALCTYRTGGGARGVARWTASRALVEALDAGVLLAFQPEETLDQVVERTAAIPMGGTDCALPILHALENRIHVDVFLPSYETRRGSAACTPPRRCAGTGPRCSLPDAKVGGDGLRGDAVSIADSRATRRHAARGGDWTARWPQWRRTSRAGSM</sequence>
<dbReference type="EMBL" id="BRXU01000009">
    <property type="protein sequence ID" value="GLC54169.1"/>
    <property type="molecule type" value="Genomic_DNA"/>
</dbReference>
<dbReference type="PANTHER" id="PTHR14202:SF0">
    <property type="entry name" value="RNA-BINDING PROTEIN RO60"/>
    <property type="match status" value="1"/>
</dbReference>
<reference evidence="9 10" key="1">
    <citation type="journal article" date="2023" name="Commun. Biol.">
        <title>Reorganization of the ancestral sex-determining regions during the evolution of trioecy in Pleodorina starrii.</title>
        <authorList>
            <person name="Takahashi K."/>
            <person name="Suzuki S."/>
            <person name="Kawai-Toyooka H."/>
            <person name="Yamamoto K."/>
            <person name="Hamaji T."/>
            <person name="Ootsuki R."/>
            <person name="Yamaguchi H."/>
            <person name="Kawachi M."/>
            <person name="Higashiyama T."/>
            <person name="Nozaki H."/>
        </authorList>
    </citation>
    <scope>NUCLEOTIDE SEQUENCE [LARGE SCALE GENOMIC DNA]</scope>
    <source>
        <strain evidence="9 10">NIES-4479</strain>
    </source>
</reference>
<evidence type="ECO:0000256" key="7">
    <source>
        <dbReference type="SAM" id="MobiDB-lite"/>
    </source>
</evidence>
<organism evidence="9 10">
    <name type="scientific">Pleodorina starrii</name>
    <dbReference type="NCBI Taxonomy" id="330485"/>
    <lineage>
        <taxon>Eukaryota</taxon>
        <taxon>Viridiplantae</taxon>
        <taxon>Chlorophyta</taxon>
        <taxon>core chlorophytes</taxon>
        <taxon>Chlorophyceae</taxon>
        <taxon>CS clade</taxon>
        <taxon>Chlamydomonadales</taxon>
        <taxon>Volvocaceae</taxon>
        <taxon>Pleodorina</taxon>
    </lineage>
</organism>
<dbReference type="Pfam" id="PF05731">
    <property type="entry name" value="TROVE"/>
    <property type="match status" value="1"/>
</dbReference>
<name>A0A9W6BL86_9CHLO</name>
<gene>
    <name evidence="9" type="primary">PLESTB001336</name>
    <name evidence="9" type="ORF">PLESTB_000831100</name>
</gene>
<evidence type="ECO:0000259" key="8">
    <source>
        <dbReference type="PROSITE" id="PS50988"/>
    </source>
</evidence>
<evidence type="ECO:0000256" key="4">
    <source>
        <dbReference type="ARBA" id="ARBA00022723"/>
    </source>
</evidence>
<keyword evidence="4" id="KW-0479">Metal-binding</keyword>
<dbReference type="GO" id="GO:0003723">
    <property type="term" value="F:RNA binding"/>
    <property type="evidence" value="ECO:0007669"/>
    <property type="project" value="UniProtKB-KW"/>
</dbReference>
<dbReference type="InterPro" id="IPR056800">
    <property type="entry name" value="vWA_Ro60"/>
</dbReference>
<dbReference type="InterPro" id="IPR036465">
    <property type="entry name" value="vWFA_dom_sf"/>
</dbReference>
<evidence type="ECO:0000256" key="5">
    <source>
        <dbReference type="ARBA" id="ARBA00022884"/>
    </source>
</evidence>
<feature type="compositionally biased region" description="Pro residues" evidence="7">
    <location>
        <begin position="479"/>
        <end position="488"/>
    </location>
</feature>
<comment type="subcellular location">
    <subcellularLocation>
        <location evidence="1">Cytoplasm</location>
    </subcellularLocation>
</comment>
<dbReference type="InterPro" id="IPR040322">
    <property type="entry name" value="TROVE2"/>
</dbReference>
<dbReference type="InterPro" id="IPR037214">
    <property type="entry name" value="TROVE_dom_sf"/>
</dbReference>
<feature type="domain" description="TROVE" evidence="8">
    <location>
        <begin position="23"/>
        <end position="709"/>
    </location>
</feature>
<dbReference type="SUPFAM" id="SSF140864">
    <property type="entry name" value="TROVE domain-like"/>
    <property type="match status" value="3"/>
</dbReference>
<feature type="region of interest" description="Disordered" evidence="7">
    <location>
        <begin position="539"/>
        <end position="566"/>
    </location>
</feature>
<dbReference type="GO" id="GO:0046872">
    <property type="term" value="F:metal ion binding"/>
    <property type="evidence" value="ECO:0007669"/>
    <property type="project" value="UniProtKB-KW"/>
</dbReference>
<comment type="caution">
    <text evidence="9">The sequence shown here is derived from an EMBL/GenBank/DDBJ whole genome shotgun (WGS) entry which is preliminary data.</text>
</comment>
<dbReference type="Pfam" id="PF25045">
    <property type="entry name" value="vWA_Ro60"/>
    <property type="match status" value="1"/>
</dbReference>
<accession>A0A9W6BL86</accession>
<evidence type="ECO:0000256" key="6">
    <source>
        <dbReference type="ARBA" id="ARBA00023274"/>
    </source>
</evidence>
<keyword evidence="3" id="KW-0963">Cytoplasm</keyword>
<dbReference type="Proteomes" id="UP001165080">
    <property type="component" value="Unassembled WGS sequence"/>
</dbReference>
<dbReference type="InterPro" id="IPR008858">
    <property type="entry name" value="TROVE_dom"/>
</dbReference>
<keyword evidence="10" id="KW-1185">Reference proteome</keyword>
<feature type="region of interest" description="Disordered" evidence="7">
    <location>
        <begin position="340"/>
        <end position="359"/>
    </location>
</feature>
<evidence type="ECO:0000256" key="1">
    <source>
        <dbReference type="ARBA" id="ARBA00004496"/>
    </source>
</evidence>
<dbReference type="AlphaFoldDB" id="A0A9W6BL86"/>
<dbReference type="PANTHER" id="PTHR14202">
    <property type="entry name" value="60 KDA RIBONUCLEOPROTEIN SSA/RO"/>
    <property type="match status" value="1"/>
</dbReference>
<evidence type="ECO:0000256" key="3">
    <source>
        <dbReference type="ARBA" id="ARBA00022490"/>
    </source>
</evidence>
<dbReference type="PROSITE" id="PS50988">
    <property type="entry name" value="TROVE"/>
    <property type="match status" value="1"/>
</dbReference>
<feature type="compositionally biased region" description="Gly residues" evidence="7">
    <location>
        <begin position="344"/>
        <end position="359"/>
    </location>
</feature>
<evidence type="ECO:0000313" key="10">
    <source>
        <dbReference type="Proteomes" id="UP001165080"/>
    </source>
</evidence>
<evidence type="ECO:0000256" key="2">
    <source>
        <dbReference type="ARBA" id="ARBA00007814"/>
    </source>
</evidence>
<feature type="compositionally biased region" description="Low complexity" evidence="7">
    <location>
        <begin position="455"/>
        <end position="469"/>
    </location>
</feature>
<dbReference type="GO" id="GO:0005737">
    <property type="term" value="C:cytoplasm"/>
    <property type="evidence" value="ECO:0007669"/>
    <property type="project" value="UniProtKB-SubCell"/>
</dbReference>
<keyword evidence="6" id="KW-0687">Ribonucleoprotein</keyword>